<keyword evidence="4" id="KW-0325">Glycoprotein</keyword>
<protein>
    <recommendedName>
        <fullName evidence="5">Carboxylesterase type B domain-containing protein</fullName>
    </recommendedName>
</protein>
<keyword evidence="7" id="KW-1185">Reference proteome</keyword>
<sequence length="420" mass="47779">MGIPYAAPPVGDLRFMPPQPVNPWDEPLTTTKEKPACIQYNNNIKKGQPYGMYGVEDCLYLDIFTPAIDENERAVIVLIVTDHFQNSYNKSKDYAPDFFIEEDVVVVTISHRLAAIGFLSLENELLPGNSGLKDIVEALEWVRDNVGQFGGDLNRITLMGLQGGAAAIDLLMYSKAKDLFSAAILHSGTSWSTAYLQEDVRKRAFRLGEIMEVPSSSDIKLLKDLQGIPADKLLSRDLHASPDDYFKETQRSVIAFSPIVEKQPDGLITEYPEDSTERINIPIMMGSNSREGMNEDGTWGAATGDEMCYLFKCPDLVKEYLKLENNVPEEKIVQKKMIKMWTNFAKCGNPTPENDEDLEGLQWPPYTVENKEYLHIDKHMKINKDLYKRRFNFWDQFIEKWERLAVDGVVTESKNKKDEL</sequence>
<comment type="similarity">
    <text evidence="1">Belongs to the type-B carboxylesterase/lipase family.</text>
</comment>
<dbReference type="Gene3D" id="3.40.50.1820">
    <property type="entry name" value="alpha/beta hydrolase"/>
    <property type="match status" value="2"/>
</dbReference>
<dbReference type="EMBL" id="JARGEI010000016">
    <property type="protein sequence ID" value="KAJ8717745.1"/>
    <property type="molecule type" value="Genomic_DNA"/>
</dbReference>
<evidence type="ECO:0000256" key="2">
    <source>
        <dbReference type="ARBA" id="ARBA00022487"/>
    </source>
</evidence>
<dbReference type="SUPFAM" id="SSF53474">
    <property type="entry name" value="alpha/beta-Hydrolases"/>
    <property type="match status" value="1"/>
</dbReference>
<dbReference type="AlphaFoldDB" id="A0AAD7YJT1"/>
<dbReference type="InterPro" id="IPR002018">
    <property type="entry name" value="CarbesteraseB"/>
</dbReference>
<dbReference type="PROSITE" id="PS00941">
    <property type="entry name" value="CARBOXYLESTERASE_B_2"/>
    <property type="match status" value="1"/>
</dbReference>
<dbReference type="InterPro" id="IPR029058">
    <property type="entry name" value="AB_hydrolase_fold"/>
</dbReference>
<name>A0AAD7YJT1_MYTSE</name>
<keyword evidence="3" id="KW-0378">Hydrolase</keyword>
<dbReference type="InterPro" id="IPR019819">
    <property type="entry name" value="Carboxylesterase_B_CS"/>
</dbReference>
<accession>A0AAD7YJT1</accession>
<organism evidence="6 7">
    <name type="scientific">Mythimna separata</name>
    <name type="common">Oriental armyworm</name>
    <name type="synonym">Pseudaletia separata</name>
    <dbReference type="NCBI Taxonomy" id="271217"/>
    <lineage>
        <taxon>Eukaryota</taxon>
        <taxon>Metazoa</taxon>
        <taxon>Ecdysozoa</taxon>
        <taxon>Arthropoda</taxon>
        <taxon>Hexapoda</taxon>
        <taxon>Insecta</taxon>
        <taxon>Pterygota</taxon>
        <taxon>Neoptera</taxon>
        <taxon>Endopterygota</taxon>
        <taxon>Lepidoptera</taxon>
        <taxon>Glossata</taxon>
        <taxon>Ditrysia</taxon>
        <taxon>Noctuoidea</taxon>
        <taxon>Noctuidae</taxon>
        <taxon>Noctuinae</taxon>
        <taxon>Hadenini</taxon>
        <taxon>Mythimna</taxon>
    </lineage>
</organism>
<evidence type="ECO:0000313" key="7">
    <source>
        <dbReference type="Proteomes" id="UP001231518"/>
    </source>
</evidence>
<feature type="domain" description="Carboxylesterase type B" evidence="5">
    <location>
        <begin position="2"/>
        <end position="293"/>
    </location>
</feature>
<evidence type="ECO:0000259" key="5">
    <source>
        <dbReference type="Pfam" id="PF00135"/>
    </source>
</evidence>
<evidence type="ECO:0000313" key="6">
    <source>
        <dbReference type="EMBL" id="KAJ8717745.1"/>
    </source>
</evidence>
<dbReference type="Proteomes" id="UP001231518">
    <property type="component" value="Chromosome 18"/>
</dbReference>
<dbReference type="GO" id="GO:0052689">
    <property type="term" value="F:carboxylic ester hydrolase activity"/>
    <property type="evidence" value="ECO:0007669"/>
    <property type="project" value="UniProtKB-KW"/>
</dbReference>
<feature type="domain" description="Carboxylesterase type B" evidence="5">
    <location>
        <begin position="299"/>
        <end position="394"/>
    </location>
</feature>
<dbReference type="PANTHER" id="PTHR43142:SF1">
    <property type="entry name" value="CARBOXYLIC ESTER HYDROLASE"/>
    <property type="match status" value="1"/>
</dbReference>
<reference evidence="6" key="1">
    <citation type="submission" date="2023-03" db="EMBL/GenBank/DDBJ databases">
        <title>Chromosome-level genomes of two armyworms, Mythimna separata and Mythimna loreyi, provide insights into the biosynthesis and reception of sex pheromones.</title>
        <authorList>
            <person name="Zhao H."/>
        </authorList>
    </citation>
    <scope>NUCLEOTIDE SEQUENCE</scope>
    <source>
        <strain evidence="6">BeijingLab</strain>
        <tissue evidence="6">Pupa</tissue>
    </source>
</reference>
<evidence type="ECO:0000256" key="4">
    <source>
        <dbReference type="ARBA" id="ARBA00023180"/>
    </source>
</evidence>
<dbReference type="PANTHER" id="PTHR43142">
    <property type="entry name" value="CARBOXYLIC ESTER HYDROLASE"/>
    <property type="match status" value="1"/>
</dbReference>
<keyword evidence="2" id="KW-0719">Serine esterase</keyword>
<evidence type="ECO:0000256" key="3">
    <source>
        <dbReference type="ARBA" id="ARBA00022801"/>
    </source>
</evidence>
<dbReference type="Pfam" id="PF00135">
    <property type="entry name" value="COesterase"/>
    <property type="match status" value="2"/>
</dbReference>
<evidence type="ECO:0000256" key="1">
    <source>
        <dbReference type="ARBA" id="ARBA00005964"/>
    </source>
</evidence>
<proteinExistence type="inferred from homology"/>
<gene>
    <name evidence="6" type="ORF">PYW07_005675</name>
</gene>
<comment type="caution">
    <text evidence="6">The sequence shown here is derived from an EMBL/GenBank/DDBJ whole genome shotgun (WGS) entry which is preliminary data.</text>
</comment>